<reference evidence="1" key="1">
    <citation type="submission" date="2020-04" db="EMBL/GenBank/DDBJ databases">
        <authorList>
            <person name="Alioto T."/>
            <person name="Alioto T."/>
            <person name="Gomez Garrido J."/>
        </authorList>
    </citation>
    <scope>NUCLEOTIDE SEQUENCE</scope>
    <source>
        <strain evidence="1">A484AB</strain>
    </source>
</reference>
<evidence type="ECO:0000313" key="2">
    <source>
        <dbReference type="Proteomes" id="UP001152795"/>
    </source>
</evidence>
<protein>
    <submittedName>
        <fullName evidence="1">Uncharacterized protein</fullName>
    </submittedName>
</protein>
<dbReference type="OrthoDB" id="424974at2759"/>
<comment type="caution">
    <text evidence="1">The sequence shown here is derived from an EMBL/GenBank/DDBJ whole genome shotgun (WGS) entry which is preliminary data.</text>
</comment>
<accession>A0A6S7I9V4</accession>
<proteinExistence type="predicted"/>
<dbReference type="AlphaFoldDB" id="A0A6S7I9V4"/>
<name>A0A6S7I9V4_PARCT</name>
<organism evidence="1 2">
    <name type="scientific">Paramuricea clavata</name>
    <name type="common">Red gorgonian</name>
    <name type="synonym">Violescent sea-whip</name>
    <dbReference type="NCBI Taxonomy" id="317549"/>
    <lineage>
        <taxon>Eukaryota</taxon>
        <taxon>Metazoa</taxon>
        <taxon>Cnidaria</taxon>
        <taxon>Anthozoa</taxon>
        <taxon>Octocorallia</taxon>
        <taxon>Malacalcyonacea</taxon>
        <taxon>Plexauridae</taxon>
        <taxon>Paramuricea</taxon>
    </lineage>
</organism>
<gene>
    <name evidence="1" type="ORF">PACLA_8A007509</name>
</gene>
<dbReference type="EMBL" id="CACRXK020007634">
    <property type="protein sequence ID" value="CAB4012800.1"/>
    <property type="molecule type" value="Genomic_DNA"/>
</dbReference>
<dbReference type="Proteomes" id="UP001152795">
    <property type="component" value="Unassembled WGS sequence"/>
</dbReference>
<keyword evidence="2" id="KW-1185">Reference proteome</keyword>
<sequence>PQHLSVCYWKVKKEGFNAESNHPTWSYKNMTSSRGHQGGIYSTPCYEYPDMIK</sequence>
<evidence type="ECO:0000313" key="1">
    <source>
        <dbReference type="EMBL" id="CAB4012800.1"/>
    </source>
</evidence>
<feature type="non-terminal residue" evidence="1">
    <location>
        <position position="1"/>
    </location>
</feature>
<feature type="non-terminal residue" evidence="1">
    <location>
        <position position="53"/>
    </location>
</feature>